<dbReference type="InterPro" id="IPR006101">
    <property type="entry name" value="Glyco_hydro_2"/>
</dbReference>
<evidence type="ECO:0000256" key="1">
    <source>
        <dbReference type="ARBA" id="ARBA00007401"/>
    </source>
</evidence>
<dbReference type="InterPro" id="IPR008979">
    <property type="entry name" value="Galactose-bd-like_sf"/>
</dbReference>
<dbReference type="OrthoDB" id="9801077at2"/>
<dbReference type="SUPFAM" id="SSF49785">
    <property type="entry name" value="Galactose-binding domain-like"/>
    <property type="match status" value="1"/>
</dbReference>
<gene>
    <name evidence="10" type="ORF">SAMN05444362_10294</name>
</gene>
<dbReference type="InterPro" id="IPR051913">
    <property type="entry name" value="GH2_Domain-Containing"/>
</dbReference>
<feature type="domain" description="DUF4982" evidence="8">
    <location>
        <begin position="985"/>
        <end position="1046"/>
    </location>
</feature>
<name>A0A1M4W1C2_9BACT</name>
<dbReference type="InterPro" id="IPR017853">
    <property type="entry name" value="GH"/>
</dbReference>
<dbReference type="EMBL" id="FQUC01000002">
    <property type="protein sequence ID" value="SHE74923.1"/>
    <property type="molecule type" value="Genomic_DNA"/>
</dbReference>
<dbReference type="Pfam" id="PF22666">
    <property type="entry name" value="Glyco_hydro_2_N2"/>
    <property type="match status" value="1"/>
</dbReference>
<evidence type="ECO:0000259" key="5">
    <source>
        <dbReference type="Pfam" id="PF00703"/>
    </source>
</evidence>
<dbReference type="InterPro" id="IPR021720">
    <property type="entry name" value="Malectin_dom"/>
</dbReference>
<evidence type="ECO:0000256" key="3">
    <source>
        <dbReference type="ARBA" id="ARBA00023295"/>
    </source>
</evidence>
<dbReference type="InterPro" id="IPR054593">
    <property type="entry name" value="Beta-mannosidase-like_N2"/>
</dbReference>
<dbReference type="GO" id="GO:0004553">
    <property type="term" value="F:hydrolase activity, hydrolyzing O-glycosyl compounds"/>
    <property type="evidence" value="ECO:0007669"/>
    <property type="project" value="InterPro"/>
</dbReference>
<dbReference type="InterPro" id="IPR032311">
    <property type="entry name" value="DUF4982"/>
</dbReference>
<dbReference type="InterPro" id="IPR006103">
    <property type="entry name" value="Glyco_hydro_2_cat"/>
</dbReference>
<dbReference type="InterPro" id="IPR023296">
    <property type="entry name" value="Glyco_hydro_beta-prop_sf"/>
</dbReference>
<dbReference type="PANTHER" id="PTHR42732:SF1">
    <property type="entry name" value="BETA-MANNOSIDASE"/>
    <property type="match status" value="1"/>
</dbReference>
<proteinExistence type="inferred from homology"/>
<feature type="domain" description="Beta-mannosidase-like galactose-binding" evidence="9">
    <location>
        <begin position="440"/>
        <end position="510"/>
    </location>
</feature>
<evidence type="ECO:0000313" key="10">
    <source>
        <dbReference type="EMBL" id="SHE74923.1"/>
    </source>
</evidence>
<dbReference type="Proteomes" id="UP000184480">
    <property type="component" value="Unassembled WGS sequence"/>
</dbReference>
<dbReference type="Gene3D" id="2.60.120.430">
    <property type="entry name" value="Galactose-binding lectin"/>
    <property type="match status" value="1"/>
</dbReference>
<dbReference type="SUPFAM" id="SSF75005">
    <property type="entry name" value="Arabinanase/levansucrase/invertase"/>
    <property type="match status" value="2"/>
</dbReference>
<feature type="domain" description="Malectin" evidence="7">
    <location>
        <begin position="1081"/>
        <end position="1247"/>
    </location>
</feature>
<organism evidence="10 11">
    <name type="scientific">Dysgonomonas macrotermitis</name>
    <dbReference type="NCBI Taxonomy" id="1346286"/>
    <lineage>
        <taxon>Bacteria</taxon>
        <taxon>Pseudomonadati</taxon>
        <taxon>Bacteroidota</taxon>
        <taxon>Bacteroidia</taxon>
        <taxon>Bacteroidales</taxon>
        <taxon>Dysgonomonadaceae</taxon>
        <taxon>Dysgonomonas</taxon>
    </lineage>
</organism>
<dbReference type="SUPFAM" id="SSF49303">
    <property type="entry name" value="beta-Galactosidase/glucuronidase domain"/>
    <property type="match status" value="1"/>
</dbReference>
<dbReference type="GO" id="GO:0005975">
    <property type="term" value="P:carbohydrate metabolic process"/>
    <property type="evidence" value="ECO:0007669"/>
    <property type="project" value="InterPro"/>
</dbReference>
<keyword evidence="11" id="KW-1185">Reference proteome</keyword>
<dbReference type="PANTHER" id="PTHR42732">
    <property type="entry name" value="BETA-GALACTOSIDASE"/>
    <property type="match status" value="1"/>
</dbReference>
<dbReference type="InterPro" id="IPR006102">
    <property type="entry name" value="Ig-like_GH2"/>
</dbReference>
<accession>A0A1M4W1C2</accession>
<evidence type="ECO:0000313" key="11">
    <source>
        <dbReference type="Proteomes" id="UP000184480"/>
    </source>
</evidence>
<dbReference type="RefSeq" id="WP_062176734.1">
    <property type="nucleotide sequence ID" value="NZ_BBXL01000002.1"/>
</dbReference>
<dbReference type="PRINTS" id="PR00132">
    <property type="entry name" value="GLHYDRLASE2"/>
</dbReference>
<protein>
    <submittedName>
        <fullName evidence="10">Glycosyl hydrolases family 2, sugar binding domain</fullName>
    </submittedName>
</protein>
<feature type="signal peptide" evidence="4">
    <location>
        <begin position="1"/>
        <end position="23"/>
    </location>
</feature>
<feature type="chain" id="PRO_5009908030" evidence="4">
    <location>
        <begin position="24"/>
        <end position="1486"/>
    </location>
</feature>
<dbReference type="Pfam" id="PF00703">
    <property type="entry name" value="Glyco_hydro_2"/>
    <property type="match status" value="1"/>
</dbReference>
<dbReference type="InterPro" id="IPR036156">
    <property type="entry name" value="Beta-gal/glucu_dom_sf"/>
</dbReference>
<dbReference type="SUPFAM" id="SSF51445">
    <property type="entry name" value="(Trans)glycosidases"/>
    <property type="match status" value="1"/>
</dbReference>
<feature type="domain" description="Glycoside hydrolase family 2 catalytic" evidence="6">
    <location>
        <begin position="678"/>
        <end position="821"/>
    </location>
</feature>
<evidence type="ECO:0000259" key="6">
    <source>
        <dbReference type="Pfam" id="PF02836"/>
    </source>
</evidence>
<dbReference type="Pfam" id="PF02836">
    <property type="entry name" value="Glyco_hydro_2_C"/>
    <property type="match status" value="1"/>
</dbReference>
<dbReference type="Gene3D" id="3.20.20.80">
    <property type="entry name" value="Glycosidases"/>
    <property type="match status" value="1"/>
</dbReference>
<keyword evidence="3" id="KW-0326">Glycosidase</keyword>
<evidence type="ECO:0000256" key="2">
    <source>
        <dbReference type="ARBA" id="ARBA00022801"/>
    </source>
</evidence>
<dbReference type="Gene3D" id="2.60.120.260">
    <property type="entry name" value="Galactose-binding domain-like"/>
    <property type="match status" value="2"/>
</dbReference>
<dbReference type="CDD" id="cd02795">
    <property type="entry name" value="CBM6-CBM35-CBM36_like"/>
    <property type="match status" value="1"/>
</dbReference>
<dbReference type="Pfam" id="PF16355">
    <property type="entry name" value="DUF4982"/>
    <property type="match status" value="1"/>
</dbReference>
<dbReference type="Pfam" id="PF11721">
    <property type="entry name" value="Malectin"/>
    <property type="match status" value="1"/>
</dbReference>
<sequence length="1486" mass="170909">MKRILFLVILICFSGITSLSAQKTVPKEVMQRIYEEVKTPYKYGLVVTPADNKHKIDCPTVFRENGKWYMSYLVYNGKSGKDGRGYETWLAESDDLLKWKTLGRILFFPEQGIDRWDENQRAGYVALIDYEWGGSYKAQKFNNKYWMSYFGGTGQGYEQGRLEEGMAYTEGDITKAHEWKTFDKPRLSPMDKDKGWWENITQYKSSVIWDKKKTLGYPFVMYYNAGGVNPANNVKAERIGIALSKDMVNWKRYKGNPIVNHEEGITGDGVIQKIGDVYVMFYFGAFRKDRPYKAFNTFACSYDLVNWTDWDGDDLIIPTEKYDNLFAHKSYVVKWNGVVYHFYCAVNEHDQRGIAVATSVDMGKSLDRFPKPDKETFRKEFSLNEGWKTIAHETDKEAYNGFEAVSYNDSKWERVSVPHNWDKYEGVRRLKHGNKHGYSWYRKEFGAEKQGENKKYFLFFEGVGSYATVFLNGKEIGYHAGGRTTFTFDATDVIRFDRPNVLAVRADHPSMIADSPWVCGGCSSEWGFSEGSQPMGIFRPVTLVVTDEVRIEPFGVHAYNHEPQTNSNNEKVFTLNVNTEVKNYSSRERTFEIIQKLVNKDGTQVERITDKVTLKANEIRVIKQKSKDMINPHLWDTENPYLYKLITMIKEDGKTIDQETTSYGFKWISWPIYRNDGDQRFYLNGKPVFVNGVCEYEHMLGQSHAFSEEQILSRVSQMKAAGFNAFRDAHQPHNLVYQQMWDKLGMLFWTQLSAHVWYDTPEFRENFKNNLREWVKERRTCPSVVLWGLQNESTLPEDFAKECTEIIREMDPTSPSQRLVTTCNGGTGTDWNVVQNWSGTYGGDPYRYAQELSKKEQLLNGEYGAWRSIDLHTEGGYVQNGLFSEDRMSLLMEMKIRLAEQARDSVCGQFQWIYSSHDNPGRIQNEEAFRDIDRIGPFNYKGLVTPWEEPLDVYYMYRSNYVPKEEAPMVYLVSHTWNNRWTEAGKKDNIIVYSNCDEVELFNDVKSVSLGKQKRGGIGTHFKWDNVDIRYNVLYAVGYVNGKAVAEDYIVMDNLPKSPDFEKLYKDVSNQTLPLQGYNYLYRVNCGGAQYTDENGNVWSADVHKKEGNFWGSLSWTDELGNLPNFLASQRQTKDPIAGTKDWELFQTFRYGRDKLKYQFPLPDGEYLVELYFIEPWWGTDRSMDCEGYRIFDVAISNDTVLKNLDIWKEAGHDRLLKKTVKGYAKNGILEISFPHFLAGQAVISAIAIASENSGIQPAPASPTLISDVKGGKLNTWLDTGKEFSKLPPVLYGAEWISPNKDTKEISFTLTDNADVYVKADTGFVKKSYPKNQPVTIEANKYIVAVPQIDWIEEPNLRPEITYEAEGAHTTGNGWQKVNHRKKDGMKITKGGSHSISWTISPGLAGVYALRFKYMNVNKEPVIANIQVLASDGRVMREDKIQFPSAPEKWRMVSTTTGAYINAGHYTVVISGDNLNGLWFDALDMQ</sequence>
<dbReference type="Gene3D" id="2.60.40.10">
    <property type="entry name" value="Immunoglobulins"/>
    <property type="match status" value="2"/>
</dbReference>
<reference evidence="11" key="1">
    <citation type="submission" date="2016-11" db="EMBL/GenBank/DDBJ databases">
        <authorList>
            <person name="Varghese N."/>
            <person name="Submissions S."/>
        </authorList>
    </citation>
    <scope>NUCLEOTIDE SEQUENCE [LARGE SCALE GENOMIC DNA]</scope>
    <source>
        <strain evidence="11">DSM 27370</strain>
    </source>
</reference>
<evidence type="ECO:0000259" key="8">
    <source>
        <dbReference type="Pfam" id="PF16355"/>
    </source>
</evidence>
<dbReference type="Gene3D" id="2.115.10.20">
    <property type="entry name" value="Glycosyl hydrolase domain, family 43"/>
    <property type="match status" value="2"/>
</dbReference>
<feature type="domain" description="Glycoside hydrolase family 2 immunoglobulin-like beta-sandwich" evidence="5">
    <location>
        <begin position="565"/>
        <end position="666"/>
    </location>
</feature>
<dbReference type="InterPro" id="IPR013783">
    <property type="entry name" value="Ig-like_fold"/>
</dbReference>
<evidence type="ECO:0000259" key="7">
    <source>
        <dbReference type="Pfam" id="PF11721"/>
    </source>
</evidence>
<evidence type="ECO:0000259" key="9">
    <source>
        <dbReference type="Pfam" id="PF22666"/>
    </source>
</evidence>
<evidence type="ECO:0000256" key="4">
    <source>
        <dbReference type="SAM" id="SignalP"/>
    </source>
</evidence>
<comment type="similarity">
    <text evidence="1">Belongs to the glycosyl hydrolase 2 family.</text>
</comment>
<keyword evidence="2 10" id="KW-0378">Hydrolase</keyword>
<dbReference type="STRING" id="1346286.SAMN05444362_10294"/>
<keyword evidence="4" id="KW-0732">Signal</keyword>